<evidence type="ECO:0000256" key="1">
    <source>
        <dbReference type="SAM" id="MobiDB-lite"/>
    </source>
</evidence>
<feature type="region of interest" description="Disordered" evidence="1">
    <location>
        <begin position="449"/>
        <end position="769"/>
    </location>
</feature>
<reference evidence="3 4" key="1">
    <citation type="journal article" date="2016" name="Nat. Commun.">
        <title>Extremotolerant tardigrade genome and improved radiotolerance of human cultured cells by tardigrade-unique protein.</title>
        <authorList>
            <person name="Hashimoto T."/>
            <person name="Horikawa D.D."/>
            <person name="Saito Y."/>
            <person name="Kuwahara H."/>
            <person name="Kozuka-Hata H."/>
            <person name="Shin-I T."/>
            <person name="Minakuchi Y."/>
            <person name="Ohishi K."/>
            <person name="Motoyama A."/>
            <person name="Aizu T."/>
            <person name="Enomoto A."/>
            <person name="Kondo K."/>
            <person name="Tanaka S."/>
            <person name="Hara Y."/>
            <person name="Koshikawa S."/>
            <person name="Sagara H."/>
            <person name="Miura T."/>
            <person name="Yokobori S."/>
            <person name="Miyagawa K."/>
            <person name="Suzuki Y."/>
            <person name="Kubo T."/>
            <person name="Oyama M."/>
            <person name="Kohara Y."/>
            <person name="Fujiyama A."/>
            <person name="Arakawa K."/>
            <person name="Katayama T."/>
            <person name="Toyoda A."/>
            <person name="Kunieda T."/>
        </authorList>
    </citation>
    <scope>NUCLEOTIDE SEQUENCE [LARGE SCALE GENOMIC DNA]</scope>
    <source>
        <strain evidence="3 4">YOKOZUNA-1</strain>
    </source>
</reference>
<organism evidence="3 4">
    <name type="scientific">Ramazzottius varieornatus</name>
    <name type="common">Water bear</name>
    <name type="synonym">Tardigrade</name>
    <dbReference type="NCBI Taxonomy" id="947166"/>
    <lineage>
        <taxon>Eukaryota</taxon>
        <taxon>Metazoa</taxon>
        <taxon>Ecdysozoa</taxon>
        <taxon>Tardigrada</taxon>
        <taxon>Eutardigrada</taxon>
        <taxon>Parachela</taxon>
        <taxon>Hypsibioidea</taxon>
        <taxon>Ramazzottiidae</taxon>
        <taxon>Ramazzottius</taxon>
    </lineage>
</organism>
<accession>A0A1D1W7F3</accession>
<gene>
    <name evidence="3" type="primary">RvY_18891</name>
    <name evidence="3" type="synonym">RvY_18891.1</name>
    <name evidence="3" type="ORF">RvY_18891-1</name>
</gene>
<keyword evidence="2" id="KW-1133">Transmembrane helix</keyword>
<dbReference type="Proteomes" id="UP000186922">
    <property type="component" value="Unassembled WGS sequence"/>
</dbReference>
<sequence length="841" mass="85354">MRLCPHGAVSPAGGLFLIVSVLIWVMEVRAVPPLHTNLAAEGSPATLSHLRRIAGQEAATAKKGSSLSEEEFEENNDAAADESTDKSDYLPPTTKRPPAALTTVTSATARKQKLATPKRTATAAPDSSADVTSEDTSGPTMYQQKQGANQPEQTNTGRTTSGSLSQVGSRKGGANRSSSATKTARGAQSHKPSSTEEEEVASSSTADLSAAQGKKVTKGDSKTVGKSSNQCRIDYSMQVQKVAALVKSLFAVRIQTAIPLRSSQGGRDVPLASAIQISVDCVTLTIHGTTSQRIINERAATLTCTTGSWDVENSVTSVTAGSLLASLWDNTETADNVGTCDGGEDAGLALMVDGLYISLQGVTAAAKVVDYSDQLLLTNAPGTCKATSLRIPIYGLDVLSLAPPDGPSSAMSFSVSARKRHDCQNGSSEAQSGSVLIIIRNLDDASCDSSSFMSSESESSSEVSDKTSSSSETSRENSSGIELASKKRPSNSRSQTQEASRKDTAPSTGGRVVAATTASSAQNEEEEGTEEGKVQASTAKSVSVATGNADQQTTVRSTSIQQTTARRASSVSKRPSSTNAADASEEDEGADESVKISAVTTAKKLTTPARTESVNKTSSSGKASFNDDEEEEDEDGAGASKISAGETMTTNNGTTVTSGRGASLNATSSSRPSVVISGNDSTTSVSSNGTSQDQSVSVPQIPQGPQLPGAGGIDSFGGSPMDSAAGYGAPPAASNSYGPSPAPSYRGGDSQGAGSSGSRSNGGSYGGGSDSGGYGGGSAYGSASTGRGGGGLGLAGPIGLPGILSPFGFGGLGLGLSWLTPFPLFWGGMNGYFGFAGANAY</sequence>
<feature type="compositionally biased region" description="Acidic residues" evidence="1">
    <location>
        <begin position="626"/>
        <end position="636"/>
    </location>
</feature>
<feature type="region of interest" description="Disordered" evidence="1">
    <location>
        <begin position="58"/>
        <end position="227"/>
    </location>
</feature>
<feature type="compositionally biased region" description="Polar residues" evidence="1">
    <location>
        <begin position="664"/>
        <end position="700"/>
    </location>
</feature>
<keyword evidence="2" id="KW-0472">Membrane</keyword>
<evidence type="ECO:0000256" key="2">
    <source>
        <dbReference type="SAM" id="Phobius"/>
    </source>
</evidence>
<name>A0A1D1W7F3_RAMVA</name>
<proteinExistence type="predicted"/>
<feature type="compositionally biased region" description="Acidic residues" evidence="1">
    <location>
        <begin position="68"/>
        <end position="82"/>
    </location>
</feature>
<feature type="compositionally biased region" description="Polar residues" evidence="1">
    <location>
        <begin position="535"/>
        <end position="579"/>
    </location>
</feature>
<feature type="compositionally biased region" description="Polar residues" evidence="1">
    <location>
        <begin position="129"/>
        <end position="168"/>
    </location>
</feature>
<evidence type="ECO:0000313" key="4">
    <source>
        <dbReference type="Proteomes" id="UP000186922"/>
    </source>
</evidence>
<dbReference type="EMBL" id="BDGG01000021">
    <property type="protein sequence ID" value="GAV09330.1"/>
    <property type="molecule type" value="Genomic_DNA"/>
</dbReference>
<feature type="compositionally biased region" description="Low complexity" evidence="1">
    <location>
        <begin position="645"/>
        <end position="661"/>
    </location>
</feature>
<feature type="compositionally biased region" description="Low complexity" evidence="1">
    <location>
        <begin position="723"/>
        <end position="734"/>
    </location>
</feature>
<feature type="compositionally biased region" description="Low complexity" evidence="1">
    <location>
        <begin position="449"/>
        <end position="479"/>
    </location>
</feature>
<evidence type="ECO:0000313" key="3">
    <source>
        <dbReference type="EMBL" id="GAV09330.1"/>
    </source>
</evidence>
<comment type="caution">
    <text evidence="3">The sequence shown here is derived from an EMBL/GenBank/DDBJ whole genome shotgun (WGS) entry which is preliminary data.</text>
</comment>
<protein>
    <submittedName>
        <fullName evidence="3">Uncharacterized protein</fullName>
    </submittedName>
</protein>
<keyword evidence="2" id="KW-0812">Transmembrane</keyword>
<dbReference type="AlphaFoldDB" id="A0A1D1W7F3"/>
<feature type="transmembrane region" description="Helical" evidence="2">
    <location>
        <begin position="7"/>
        <end position="26"/>
    </location>
</feature>
<keyword evidence="4" id="KW-1185">Reference proteome</keyword>
<feature type="compositionally biased region" description="Polar residues" evidence="1">
    <location>
        <begin position="598"/>
        <end position="623"/>
    </location>
</feature>